<feature type="transmembrane region" description="Helical" evidence="8">
    <location>
        <begin position="145"/>
        <end position="167"/>
    </location>
</feature>
<evidence type="ECO:0008006" key="11">
    <source>
        <dbReference type="Google" id="ProtNLM"/>
    </source>
</evidence>
<feature type="transmembrane region" description="Helical" evidence="8">
    <location>
        <begin position="252"/>
        <end position="274"/>
    </location>
</feature>
<keyword evidence="6 8" id="KW-1133">Transmembrane helix</keyword>
<feature type="transmembrane region" description="Helical" evidence="8">
    <location>
        <begin position="117"/>
        <end position="138"/>
    </location>
</feature>
<dbReference type="CDD" id="cd09320">
    <property type="entry name" value="TDT_like_2"/>
    <property type="match status" value="1"/>
</dbReference>
<dbReference type="Pfam" id="PF03595">
    <property type="entry name" value="SLAC1"/>
    <property type="match status" value="1"/>
</dbReference>
<evidence type="ECO:0000256" key="5">
    <source>
        <dbReference type="ARBA" id="ARBA00022692"/>
    </source>
</evidence>
<evidence type="ECO:0000313" key="9">
    <source>
        <dbReference type="EMBL" id="CAA0124336.1"/>
    </source>
</evidence>
<evidence type="ECO:0000313" key="10">
    <source>
        <dbReference type="Proteomes" id="UP000430146"/>
    </source>
</evidence>
<evidence type="ECO:0000256" key="6">
    <source>
        <dbReference type="ARBA" id="ARBA00022989"/>
    </source>
</evidence>
<dbReference type="Gene3D" id="1.50.10.150">
    <property type="entry name" value="Voltage-dependent anion channel"/>
    <property type="match status" value="1"/>
</dbReference>
<evidence type="ECO:0000256" key="7">
    <source>
        <dbReference type="ARBA" id="ARBA00023136"/>
    </source>
</evidence>
<evidence type="ECO:0000256" key="8">
    <source>
        <dbReference type="SAM" id="Phobius"/>
    </source>
</evidence>
<name>A0A5S9QZ24_MYCVN</name>
<dbReference type="GO" id="GO:0005886">
    <property type="term" value="C:plasma membrane"/>
    <property type="evidence" value="ECO:0007669"/>
    <property type="project" value="UniProtKB-SubCell"/>
</dbReference>
<dbReference type="InterPro" id="IPR051629">
    <property type="entry name" value="Sulfite_efflux_TDT"/>
</dbReference>
<feature type="transmembrane region" description="Helical" evidence="8">
    <location>
        <begin position="295"/>
        <end position="318"/>
    </location>
</feature>
<dbReference type="GO" id="GO:0055085">
    <property type="term" value="P:transmembrane transport"/>
    <property type="evidence" value="ECO:0007669"/>
    <property type="project" value="InterPro"/>
</dbReference>
<comment type="similarity">
    <text evidence="2">Belongs to the tellurite-resistance/dicarboxylate transporter (TDT) family.</text>
</comment>
<gene>
    <name evidence="9" type="ORF">AELLOGFF_00952</name>
</gene>
<feature type="transmembrane region" description="Helical" evidence="8">
    <location>
        <begin position="330"/>
        <end position="350"/>
    </location>
</feature>
<keyword evidence="5 8" id="KW-0812">Transmembrane</keyword>
<dbReference type="PANTHER" id="PTHR31686:SF1">
    <property type="entry name" value="SULFITE EFFLUX PUMP SSU1"/>
    <property type="match status" value="1"/>
</dbReference>
<keyword evidence="4" id="KW-1003">Cell membrane</keyword>
<keyword evidence="7 8" id="KW-0472">Membrane</keyword>
<dbReference type="EMBL" id="CACSIP010000023">
    <property type="protein sequence ID" value="CAA0124336.1"/>
    <property type="molecule type" value="Genomic_DNA"/>
</dbReference>
<evidence type="ECO:0000256" key="4">
    <source>
        <dbReference type="ARBA" id="ARBA00022475"/>
    </source>
</evidence>
<dbReference type="InterPro" id="IPR038665">
    <property type="entry name" value="Voltage-dep_anion_channel_sf"/>
</dbReference>
<evidence type="ECO:0000256" key="3">
    <source>
        <dbReference type="ARBA" id="ARBA00022448"/>
    </source>
</evidence>
<feature type="transmembrane region" description="Helical" evidence="8">
    <location>
        <begin position="75"/>
        <end position="97"/>
    </location>
</feature>
<dbReference type="AlphaFoldDB" id="A0A5S9QZ24"/>
<feature type="transmembrane region" description="Helical" evidence="8">
    <location>
        <begin position="50"/>
        <end position="68"/>
    </location>
</feature>
<comment type="subcellular location">
    <subcellularLocation>
        <location evidence="1">Cell membrane</location>
        <topology evidence="1">Multi-pass membrane protein</topology>
    </subcellularLocation>
</comment>
<keyword evidence="3" id="KW-0813">Transport</keyword>
<feature type="transmembrane region" description="Helical" evidence="8">
    <location>
        <begin position="217"/>
        <end position="240"/>
    </location>
</feature>
<dbReference type="InterPro" id="IPR004695">
    <property type="entry name" value="SLAC1/Mae1/Ssu1/TehA"/>
</dbReference>
<feature type="transmembrane region" description="Helical" evidence="8">
    <location>
        <begin position="187"/>
        <end position="205"/>
    </location>
</feature>
<protein>
    <recommendedName>
        <fullName evidence="11">C4-dicarboxylate transporter/malic acid transport protein</fullName>
    </recommendedName>
</protein>
<reference evidence="9 10" key="1">
    <citation type="submission" date="2019-11" db="EMBL/GenBank/DDBJ databases">
        <authorList>
            <person name="Holert J."/>
        </authorList>
    </citation>
    <scope>NUCLEOTIDE SEQUENCE [LARGE SCALE GENOMIC DNA]</scope>
    <source>
        <strain evidence="9">BC8_1</strain>
    </source>
</reference>
<accession>A0A5S9QZ24</accession>
<dbReference type="Proteomes" id="UP000430146">
    <property type="component" value="Unassembled WGS sequence"/>
</dbReference>
<feature type="transmembrane region" description="Helical" evidence="8">
    <location>
        <begin position="362"/>
        <end position="382"/>
    </location>
</feature>
<evidence type="ECO:0000256" key="2">
    <source>
        <dbReference type="ARBA" id="ARBA00008566"/>
    </source>
</evidence>
<sequence length="390" mass="40938">MHTNSRLEMYVQTEEVQTEDPSAVDSGAPPSCGESGHPGIGFFHQVTPNLFASVMGTGIVATVSARFVGISSGFAYFGTAVWILASTWLFVLIAGLTGNWLRHREEALALLHNPVNLPFYGTIPMALLTVGSGAMLFGPAFFGSAAVWIAGSFWILGTLLGIVTAVAVPVRAVLSTYQPSDYTLPSWMLPVVPPMVSATTGAGLLDHIPNAGLQTALRICCYSLFGMALIVGMLTLAMIYSRLVCDGTLAPAIAPTVWIPLGVIGQSIAAANFLGVHHGTELSGALFSLHELRTIGVVFGTAMFGFAVFWVAFAMALTAHGARVGMSFSLSWWSLVFPVGATALGLSALAEATGLAALDVGALCLYVALVSVWCVVAVGSIVRGQLAWWR</sequence>
<organism evidence="9 10">
    <name type="scientific">Mycolicibacterium vanbaalenii</name>
    <name type="common">Mycobacterium vanbaalenii</name>
    <dbReference type="NCBI Taxonomy" id="110539"/>
    <lineage>
        <taxon>Bacteria</taxon>
        <taxon>Bacillati</taxon>
        <taxon>Actinomycetota</taxon>
        <taxon>Actinomycetes</taxon>
        <taxon>Mycobacteriales</taxon>
        <taxon>Mycobacteriaceae</taxon>
        <taxon>Mycolicibacterium</taxon>
    </lineage>
</organism>
<proteinExistence type="inferred from homology"/>
<keyword evidence="10" id="KW-1185">Reference proteome</keyword>
<evidence type="ECO:0000256" key="1">
    <source>
        <dbReference type="ARBA" id="ARBA00004651"/>
    </source>
</evidence>
<dbReference type="PANTHER" id="PTHR31686">
    <property type="match status" value="1"/>
</dbReference>